<protein>
    <submittedName>
        <fullName evidence="2">Uncharacterized protein</fullName>
    </submittedName>
</protein>
<evidence type="ECO:0000313" key="3">
    <source>
        <dbReference type="Proteomes" id="UP001217089"/>
    </source>
</evidence>
<feature type="transmembrane region" description="Helical" evidence="1">
    <location>
        <begin position="39"/>
        <end position="60"/>
    </location>
</feature>
<gene>
    <name evidence="2" type="ORF">KUTeg_007543</name>
</gene>
<dbReference type="Proteomes" id="UP001217089">
    <property type="component" value="Unassembled WGS sequence"/>
</dbReference>
<evidence type="ECO:0000256" key="1">
    <source>
        <dbReference type="SAM" id="Phobius"/>
    </source>
</evidence>
<feature type="transmembrane region" description="Helical" evidence="1">
    <location>
        <begin position="12"/>
        <end position="33"/>
    </location>
</feature>
<keyword evidence="3" id="KW-1185">Reference proteome</keyword>
<proteinExistence type="predicted"/>
<dbReference type="InterPro" id="IPR036259">
    <property type="entry name" value="MFS_trans_sf"/>
</dbReference>
<accession>A0ABQ9FDK2</accession>
<keyword evidence="1" id="KW-0472">Membrane</keyword>
<comment type="caution">
    <text evidence="2">The sequence shown here is derived from an EMBL/GenBank/DDBJ whole genome shotgun (WGS) entry which is preliminary data.</text>
</comment>
<evidence type="ECO:0000313" key="2">
    <source>
        <dbReference type="EMBL" id="KAJ8315393.1"/>
    </source>
</evidence>
<dbReference type="EMBL" id="JARBDR010000337">
    <property type="protein sequence ID" value="KAJ8315393.1"/>
    <property type="molecule type" value="Genomic_DNA"/>
</dbReference>
<name>A0ABQ9FDK2_TEGGR</name>
<dbReference type="Gene3D" id="1.20.1250.20">
    <property type="entry name" value="MFS general substrate transporter like domains"/>
    <property type="match status" value="1"/>
</dbReference>
<keyword evidence="1" id="KW-0812">Transmembrane</keyword>
<sequence length="71" mass="7989">MKVAHWKYGKLIPIYFSGFLDLFGVSIVLPLISSHARELGASPTVTGVIGSLYGFLQFFFKSSCCKFEFKY</sequence>
<organism evidence="2 3">
    <name type="scientific">Tegillarca granosa</name>
    <name type="common">Malaysian cockle</name>
    <name type="synonym">Anadara granosa</name>
    <dbReference type="NCBI Taxonomy" id="220873"/>
    <lineage>
        <taxon>Eukaryota</taxon>
        <taxon>Metazoa</taxon>
        <taxon>Spiralia</taxon>
        <taxon>Lophotrochozoa</taxon>
        <taxon>Mollusca</taxon>
        <taxon>Bivalvia</taxon>
        <taxon>Autobranchia</taxon>
        <taxon>Pteriomorphia</taxon>
        <taxon>Arcoida</taxon>
        <taxon>Arcoidea</taxon>
        <taxon>Arcidae</taxon>
        <taxon>Tegillarca</taxon>
    </lineage>
</organism>
<dbReference type="SUPFAM" id="SSF103473">
    <property type="entry name" value="MFS general substrate transporter"/>
    <property type="match status" value="1"/>
</dbReference>
<reference evidence="2 3" key="1">
    <citation type="submission" date="2022-12" db="EMBL/GenBank/DDBJ databases">
        <title>Chromosome-level genome of Tegillarca granosa.</title>
        <authorList>
            <person name="Kim J."/>
        </authorList>
    </citation>
    <scope>NUCLEOTIDE SEQUENCE [LARGE SCALE GENOMIC DNA]</scope>
    <source>
        <strain evidence="2">Teg-2019</strain>
        <tissue evidence="2">Adductor muscle</tissue>
    </source>
</reference>
<keyword evidence="1" id="KW-1133">Transmembrane helix</keyword>